<dbReference type="SUPFAM" id="SSF53686">
    <property type="entry name" value="Tryptophan synthase beta subunit-like PLP-dependent enzymes"/>
    <property type="match status" value="1"/>
</dbReference>
<comment type="cofactor">
    <cofactor evidence="1">
        <name>pyridoxal 5'-phosphate</name>
        <dbReference type="ChEBI" id="CHEBI:597326"/>
    </cofactor>
</comment>
<proteinExistence type="predicted"/>
<dbReference type="PANTHER" id="PTHR48077:SF3">
    <property type="entry name" value="TRYPTOPHAN SYNTHASE"/>
    <property type="match status" value="1"/>
</dbReference>
<keyword evidence="2" id="KW-0663">Pyridoxal phosphate</keyword>
<gene>
    <name evidence="3" type="ORF">PVK06_018217</name>
</gene>
<accession>A0ABR0Q4S8</accession>
<organism evidence="3 4">
    <name type="scientific">Gossypium arboreum</name>
    <name type="common">Tree cotton</name>
    <name type="synonym">Gossypium nanking</name>
    <dbReference type="NCBI Taxonomy" id="29729"/>
    <lineage>
        <taxon>Eukaryota</taxon>
        <taxon>Viridiplantae</taxon>
        <taxon>Streptophyta</taxon>
        <taxon>Embryophyta</taxon>
        <taxon>Tracheophyta</taxon>
        <taxon>Spermatophyta</taxon>
        <taxon>Magnoliopsida</taxon>
        <taxon>eudicotyledons</taxon>
        <taxon>Gunneridae</taxon>
        <taxon>Pentapetalae</taxon>
        <taxon>rosids</taxon>
        <taxon>malvids</taxon>
        <taxon>Malvales</taxon>
        <taxon>Malvaceae</taxon>
        <taxon>Malvoideae</taxon>
        <taxon>Gossypium</taxon>
    </lineage>
</organism>
<protein>
    <recommendedName>
        <fullName evidence="5">Tryptophan synthase beta chain-like PALP domain-containing protein</fullName>
    </recommendedName>
</protein>
<dbReference type="EMBL" id="JARKNE010000005">
    <property type="protein sequence ID" value="KAK5834340.1"/>
    <property type="molecule type" value="Genomic_DNA"/>
</dbReference>
<dbReference type="PANTHER" id="PTHR48077">
    <property type="entry name" value="TRYPTOPHAN SYNTHASE-RELATED"/>
    <property type="match status" value="1"/>
</dbReference>
<dbReference type="Gene3D" id="3.40.50.1100">
    <property type="match status" value="2"/>
</dbReference>
<dbReference type="InterPro" id="IPR023026">
    <property type="entry name" value="Trp_synth_beta/beta-like"/>
</dbReference>
<dbReference type="Proteomes" id="UP001358586">
    <property type="component" value="Chromosome 5"/>
</dbReference>
<evidence type="ECO:0000313" key="4">
    <source>
        <dbReference type="Proteomes" id="UP001358586"/>
    </source>
</evidence>
<evidence type="ECO:0000313" key="3">
    <source>
        <dbReference type="EMBL" id="KAK5834340.1"/>
    </source>
</evidence>
<name>A0ABR0Q4S8_GOSAR</name>
<dbReference type="InterPro" id="IPR036052">
    <property type="entry name" value="TrpB-like_PALP_sf"/>
</dbReference>
<sequence length="181" mass="19908">MVKGQIYNFRGRILTILVPTRSIMPLLRHYSLNIWARTGLLLKLGLVSMELQQLLCVQGTATLKDATSEAIQDWVTNVETTHYILGLIAGPHPYLMMVRESHAVVGKETRKQALEKWGGKPDVLVARNGGGSNAMGLFHEFVNDKDIRLIGVEAAGFGPDSGKHAANFVVVIQLELSRCST</sequence>
<evidence type="ECO:0000256" key="1">
    <source>
        <dbReference type="ARBA" id="ARBA00001933"/>
    </source>
</evidence>
<comment type="caution">
    <text evidence="3">The sequence shown here is derived from an EMBL/GenBank/DDBJ whole genome shotgun (WGS) entry which is preliminary data.</text>
</comment>
<keyword evidence="4" id="KW-1185">Reference proteome</keyword>
<evidence type="ECO:0000256" key="2">
    <source>
        <dbReference type="ARBA" id="ARBA00022898"/>
    </source>
</evidence>
<evidence type="ECO:0008006" key="5">
    <source>
        <dbReference type="Google" id="ProtNLM"/>
    </source>
</evidence>
<reference evidence="3 4" key="1">
    <citation type="submission" date="2023-03" db="EMBL/GenBank/DDBJ databases">
        <title>WGS of Gossypium arboreum.</title>
        <authorList>
            <person name="Yu D."/>
        </authorList>
    </citation>
    <scope>NUCLEOTIDE SEQUENCE [LARGE SCALE GENOMIC DNA]</scope>
    <source>
        <tissue evidence="3">Leaf</tissue>
    </source>
</reference>